<dbReference type="Gene3D" id="3.30.200.20">
    <property type="entry name" value="Phosphorylase Kinase, domain 1"/>
    <property type="match status" value="1"/>
</dbReference>
<dbReference type="InterPro" id="IPR001245">
    <property type="entry name" value="Ser-Thr/Tyr_kinase_cat_dom"/>
</dbReference>
<name>A0A3R7NXD2_PENVA</name>
<proteinExistence type="predicted"/>
<dbReference type="Proteomes" id="UP000283509">
    <property type="component" value="Unassembled WGS sequence"/>
</dbReference>
<feature type="binding site" evidence="1">
    <location>
        <begin position="154"/>
        <end position="159"/>
    </location>
    <ligand>
        <name>ATP</name>
        <dbReference type="ChEBI" id="CHEBI:30616"/>
    </ligand>
</feature>
<dbReference type="InterPro" id="IPR000719">
    <property type="entry name" value="Prot_kinase_dom"/>
</dbReference>
<sequence length="373" mass="42644">MAYSTRDATFQEPNETTQRRLSYVNREAKILLKMFQNLGKKRQWKVEDSDPQQELHKCVQGATLEVLRSNICFGKQLGTGAYGPSFKAKLTDHPGGSSDIVVRKYKIPKDRCTGHEVFEELRVRLHIGKHVNIVNLIGVNTLNISKGKLWMLLEYCELDVLSFLRRNHSRYKEEGPDSSATRLAQRQYDNDPESSDVNKIPSIHKDLNRRCLLLWGKQAAEGMDFLASKSVVHGSLCAANLLLTSNGIVKVTGFERPQEIYIDTKHIIRDEISLSLKWMATETLSERTFSIKSDIWAYGIVLWEIFSLGSTPYPDIPVTTDFIDKLVNGLRNKKPKCAKDFEYNLMLACWGHDPLSRPTYSEIIHQLQEVLEK</sequence>
<dbReference type="Gene3D" id="1.10.510.10">
    <property type="entry name" value="Transferase(Phosphotransferase) domain 1"/>
    <property type="match status" value="1"/>
</dbReference>
<dbReference type="PANTHER" id="PTHR24416:SF600">
    <property type="entry name" value="PDGF- AND VEGF-RECEPTOR RELATED, ISOFORM J"/>
    <property type="match status" value="1"/>
</dbReference>
<dbReference type="STRING" id="6689.A0A3R7NXD2"/>
<dbReference type="InterPro" id="IPR011009">
    <property type="entry name" value="Kinase-like_dom_sf"/>
</dbReference>
<feature type="binding site" evidence="1">
    <location>
        <position position="106"/>
    </location>
    <ligand>
        <name>ATP</name>
        <dbReference type="ChEBI" id="CHEBI:30616"/>
    </ligand>
</feature>
<dbReference type="FunFam" id="1.10.510.10:FF:001927">
    <property type="entry name" value="Receptor protein-tyrosine kinase"/>
    <property type="match status" value="1"/>
</dbReference>
<dbReference type="SUPFAM" id="SSF56112">
    <property type="entry name" value="Protein kinase-like (PK-like)"/>
    <property type="match status" value="1"/>
</dbReference>
<feature type="domain" description="Protein kinase" evidence="4">
    <location>
        <begin position="71"/>
        <end position="371"/>
    </location>
</feature>
<keyword evidence="1" id="KW-0067">ATP-binding</keyword>
<evidence type="ECO:0000313" key="6">
    <source>
        <dbReference type="Proteomes" id="UP000283509"/>
    </source>
</evidence>
<feature type="binding site" evidence="2">
    <location>
        <position position="240"/>
    </location>
    <ligand>
        <name>Mg(2+)</name>
        <dbReference type="ChEBI" id="CHEBI:18420"/>
    </ligand>
</feature>
<dbReference type="GO" id="GO:0005524">
    <property type="term" value="F:ATP binding"/>
    <property type="evidence" value="ECO:0007669"/>
    <property type="project" value="UniProtKB-KW"/>
</dbReference>
<reference evidence="5 6" key="1">
    <citation type="submission" date="2018-04" db="EMBL/GenBank/DDBJ databases">
        <authorList>
            <person name="Zhang X."/>
            <person name="Yuan J."/>
            <person name="Li F."/>
            <person name="Xiang J."/>
        </authorList>
    </citation>
    <scope>NUCLEOTIDE SEQUENCE [LARGE SCALE GENOMIC DNA]</scope>
    <source>
        <tissue evidence="5">Muscle</tissue>
    </source>
</reference>
<dbReference type="OrthoDB" id="6077854at2759"/>
<dbReference type="PANTHER" id="PTHR24416">
    <property type="entry name" value="TYROSINE-PROTEIN KINASE RECEPTOR"/>
    <property type="match status" value="1"/>
</dbReference>
<dbReference type="AlphaFoldDB" id="A0A3R7NXD2"/>
<gene>
    <name evidence="5" type="ORF">C7M84_012435</name>
</gene>
<evidence type="ECO:0000256" key="3">
    <source>
        <dbReference type="SAM" id="MobiDB-lite"/>
    </source>
</evidence>
<keyword evidence="2" id="KW-0479">Metal-binding</keyword>
<dbReference type="PROSITE" id="PS50011">
    <property type="entry name" value="PROTEIN_KINASE_DOM"/>
    <property type="match status" value="1"/>
</dbReference>
<dbReference type="PIRSF" id="PIRSF000615">
    <property type="entry name" value="TyrPK_CSF1-R"/>
    <property type="match status" value="1"/>
</dbReference>
<keyword evidence="2" id="KW-0460">Magnesium</keyword>
<dbReference type="EMBL" id="QCYY01002568">
    <property type="protein sequence ID" value="ROT69381.1"/>
    <property type="molecule type" value="Genomic_DNA"/>
</dbReference>
<dbReference type="PRINTS" id="PR00109">
    <property type="entry name" value="TYRKINASE"/>
</dbReference>
<dbReference type="GO" id="GO:0046872">
    <property type="term" value="F:metal ion binding"/>
    <property type="evidence" value="ECO:0007669"/>
    <property type="project" value="UniProtKB-KW"/>
</dbReference>
<feature type="region of interest" description="Disordered" evidence="3">
    <location>
        <begin position="171"/>
        <end position="199"/>
    </location>
</feature>
<dbReference type="InterPro" id="IPR050122">
    <property type="entry name" value="RTK"/>
</dbReference>
<accession>A0A3R7NXD2</accession>
<keyword evidence="6" id="KW-1185">Reference proteome</keyword>
<evidence type="ECO:0000256" key="2">
    <source>
        <dbReference type="PIRSR" id="PIRSR000615-3"/>
    </source>
</evidence>
<keyword evidence="1" id="KW-0547">Nucleotide-binding</keyword>
<organism evidence="5 6">
    <name type="scientific">Penaeus vannamei</name>
    <name type="common">Whiteleg shrimp</name>
    <name type="synonym">Litopenaeus vannamei</name>
    <dbReference type="NCBI Taxonomy" id="6689"/>
    <lineage>
        <taxon>Eukaryota</taxon>
        <taxon>Metazoa</taxon>
        <taxon>Ecdysozoa</taxon>
        <taxon>Arthropoda</taxon>
        <taxon>Crustacea</taxon>
        <taxon>Multicrustacea</taxon>
        <taxon>Malacostraca</taxon>
        <taxon>Eumalacostraca</taxon>
        <taxon>Eucarida</taxon>
        <taxon>Decapoda</taxon>
        <taxon>Dendrobranchiata</taxon>
        <taxon>Penaeoidea</taxon>
        <taxon>Penaeidae</taxon>
        <taxon>Penaeus</taxon>
    </lineage>
</organism>
<dbReference type="GO" id="GO:0005886">
    <property type="term" value="C:plasma membrane"/>
    <property type="evidence" value="ECO:0007669"/>
    <property type="project" value="TreeGrafter"/>
</dbReference>
<protein>
    <recommendedName>
        <fullName evidence="4">Protein kinase domain-containing protein</fullName>
    </recommendedName>
</protein>
<dbReference type="GO" id="GO:0043235">
    <property type="term" value="C:receptor complex"/>
    <property type="evidence" value="ECO:0007669"/>
    <property type="project" value="TreeGrafter"/>
</dbReference>
<dbReference type="GO" id="GO:0004714">
    <property type="term" value="F:transmembrane receptor protein tyrosine kinase activity"/>
    <property type="evidence" value="ECO:0007669"/>
    <property type="project" value="TreeGrafter"/>
</dbReference>
<reference evidence="5 6" key="2">
    <citation type="submission" date="2019-01" db="EMBL/GenBank/DDBJ databases">
        <title>The decoding of complex shrimp genome reveals the adaptation for benthos swimmer, frequently molting mechanism and breeding impact on genome.</title>
        <authorList>
            <person name="Sun Y."/>
            <person name="Gao Y."/>
            <person name="Yu Y."/>
        </authorList>
    </citation>
    <scope>NUCLEOTIDE SEQUENCE [LARGE SCALE GENOMIC DNA]</scope>
    <source>
        <tissue evidence="5">Muscle</tissue>
    </source>
</reference>
<evidence type="ECO:0000259" key="4">
    <source>
        <dbReference type="PROSITE" id="PS50011"/>
    </source>
</evidence>
<evidence type="ECO:0000313" key="5">
    <source>
        <dbReference type="EMBL" id="ROT69381.1"/>
    </source>
</evidence>
<dbReference type="GO" id="GO:0007169">
    <property type="term" value="P:cell surface receptor protein tyrosine kinase signaling pathway"/>
    <property type="evidence" value="ECO:0007669"/>
    <property type="project" value="TreeGrafter"/>
</dbReference>
<comment type="caution">
    <text evidence="5">The sequence shown here is derived from an EMBL/GenBank/DDBJ whole genome shotgun (WGS) entry which is preliminary data.</text>
</comment>
<dbReference type="Pfam" id="PF07714">
    <property type="entry name" value="PK_Tyr_Ser-Thr"/>
    <property type="match status" value="1"/>
</dbReference>
<evidence type="ECO:0000256" key="1">
    <source>
        <dbReference type="PIRSR" id="PIRSR000615-2"/>
    </source>
</evidence>